<feature type="transmembrane region" description="Helical" evidence="1">
    <location>
        <begin position="173"/>
        <end position="197"/>
    </location>
</feature>
<evidence type="ECO:0000313" key="2">
    <source>
        <dbReference type="EMBL" id="RNL18698.1"/>
    </source>
</evidence>
<sequence>MRLVFNEICKLKRDNSLIFILALTLLPIITGAAGAFIGERKSASDLIFFVNNQFAIFFPMAVVMLAGSKVCQEWRDGTYLTWVTHGIPRTKLLASKAIVCAGVSAFMALTALALLTFVCLILSAEGTESFPVIAAFVPGFAAESLSIIITSTAMGFLIGVLSRNQLIVSAAAVVYGFASCLFIGADWSFIIPGSFAYRIATSSLDPLTYYSSPLTATFIGVFATATSVTVFATVAAAIFLKGRKIER</sequence>
<gene>
    <name evidence="2" type="ORF">DMP07_08270</name>
</gene>
<feature type="transmembrane region" description="Helical" evidence="1">
    <location>
        <begin position="217"/>
        <end position="240"/>
    </location>
</feature>
<dbReference type="Pfam" id="PF12730">
    <property type="entry name" value="ABC2_membrane_4"/>
    <property type="match status" value="1"/>
</dbReference>
<evidence type="ECO:0000313" key="3">
    <source>
        <dbReference type="Proteomes" id="UP000267368"/>
    </source>
</evidence>
<proteinExistence type="predicted"/>
<keyword evidence="3" id="KW-1185">Reference proteome</keyword>
<keyword evidence="1" id="KW-1133">Transmembrane helix</keyword>
<feature type="transmembrane region" description="Helical" evidence="1">
    <location>
        <begin position="97"/>
        <end position="124"/>
    </location>
</feature>
<dbReference type="EMBL" id="QICB01000008">
    <property type="protein sequence ID" value="RNL18698.1"/>
    <property type="molecule type" value="Genomic_DNA"/>
</dbReference>
<keyword evidence="1" id="KW-0472">Membrane</keyword>
<keyword evidence="1" id="KW-0812">Transmembrane</keyword>
<comment type="caution">
    <text evidence="2">The sequence shown here is derived from an EMBL/GenBank/DDBJ whole genome shotgun (WGS) entry which is preliminary data.</text>
</comment>
<organism evidence="2 3">
    <name type="scientific">Slackia faecicanis</name>
    <dbReference type="NCBI Taxonomy" id="255723"/>
    <lineage>
        <taxon>Bacteria</taxon>
        <taxon>Bacillati</taxon>
        <taxon>Actinomycetota</taxon>
        <taxon>Coriobacteriia</taxon>
        <taxon>Eggerthellales</taxon>
        <taxon>Eggerthellaceae</taxon>
        <taxon>Slackia</taxon>
    </lineage>
</organism>
<name>A0A3N0ADG9_9ACTN</name>
<dbReference type="Proteomes" id="UP000267368">
    <property type="component" value="Unassembled WGS sequence"/>
</dbReference>
<protein>
    <submittedName>
        <fullName evidence="2">ABC transporter permease</fullName>
    </submittedName>
</protein>
<feature type="transmembrane region" description="Helical" evidence="1">
    <location>
        <begin position="49"/>
        <end position="67"/>
    </location>
</feature>
<dbReference type="AlphaFoldDB" id="A0A3N0ADG9"/>
<evidence type="ECO:0000256" key="1">
    <source>
        <dbReference type="SAM" id="Phobius"/>
    </source>
</evidence>
<reference evidence="3" key="1">
    <citation type="submission" date="2018-05" db="EMBL/GenBank/DDBJ databases">
        <title>Genome Sequencing of selected type strains of the family Eggerthellaceae.</title>
        <authorList>
            <person name="Danylec N."/>
            <person name="Stoll D.A."/>
            <person name="Doetsch A."/>
            <person name="Huch M."/>
        </authorList>
    </citation>
    <scope>NUCLEOTIDE SEQUENCE [LARGE SCALE GENOMIC DNA]</scope>
    <source>
        <strain evidence="3">DSM 17537</strain>
    </source>
</reference>
<feature type="transmembrane region" description="Helical" evidence="1">
    <location>
        <begin position="16"/>
        <end position="37"/>
    </location>
</feature>
<accession>A0A3N0ADG9</accession>
<feature type="transmembrane region" description="Helical" evidence="1">
    <location>
        <begin position="130"/>
        <end position="161"/>
    </location>
</feature>